<evidence type="ECO:0000313" key="13">
    <source>
        <dbReference type="Proteomes" id="UP000437068"/>
    </source>
</evidence>
<dbReference type="Proteomes" id="UP000433483">
    <property type="component" value="Unassembled WGS sequence"/>
</dbReference>
<feature type="transmembrane region" description="Helical" evidence="1">
    <location>
        <begin position="12"/>
        <end position="31"/>
    </location>
</feature>
<sequence length="67" mass="7214">MVVSSSQSSTIIALFFCGGSHSFIFFLQSYANHRGLCATSRPSCHSTGAEHQCHLSFHGTPTKPLIS</sequence>
<evidence type="ECO:0000313" key="16">
    <source>
        <dbReference type="Proteomes" id="UP000441208"/>
    </source>
</evidence>
<name>A0A6A3JG62_9STRA</name>
<proteinExistence type="predicted"/>
<dbReference type="EMBL" id="QXGE01002338">
    <property type="protein sequence ID" value="KAE9282755.1"/>
    <property type="molecule type" value="Genomic_DNA"/>
</dbReference>
<gene>
    <name evidence="10" type="ORF">PF001_g23152</name>
    <name evidence="9" type="ORF">PF002_g19578</name>
    <name evidence="8" type="ORF">PF004_g17229</name>
    <name evidence="7" type="ORF">PF005_g24463</name>
    <name evidence="6" type="ORF">PF006_g17360</name>
    <name evidence="5" type="ORF">PF007_g18333</name>
    <name evidence="2" type="ORF">PF009_g25229</name>
    <name evidence="4" type="ORF">PF010_g24189</name>
    <name evidence="3" type="ORF">PF011_g17105</name>
</gene>
<evidence type="ECO:0000313" key="6">
    <source>
        <dbReference type="EMBL" id="KAE9123734.1"/>
    </source>
</evidence>
<dbReference type="Proteomes" id="UP000488956">
    <property type="component" value="Unassembled WGS sequence"/>
</dbReference>
<evidence type="ECO:0000313" key="3">
    <source>
        <dbReference type="EMBL" id="KAE8993521.1"/>
    </source>
</evidence>
<accession>A0A6A3JG62</accession>
<dbReference type="OrthoDB" id="10271800at2759"/>
<evidence type="ECO:0000313" key="15">
    <source>
        <dbReference type="Proteomes" id="UP000440732"/>
    </source>
</evidence>
<dbReference type="EMBL" id="QXGF01002473">
    <property type="protein sequence ID" value="KAE8924541.1"/>
    <property type="molecule type" value="Genomic_DNA"/>
</dbReference>
<keyword evidence="1" id="KW-0812">Transmembrane</keyword>
<dbReference type="Proteomes" id="UP000476176">
    <property type="component" value="Unassembled WGS sequence"/>
</dbReference>
<evidence type="ECO:0000313" key="2">
    <source>
        <dbReference type="EMBL" id="KAE8924541.1"/>
    </source>
</evidence>
<dbReference type="Proteomes" id="UP000440367">
    <property type="component" value="Unassembled WGS sequence"/>
</dbReference>
<evidence type="ECO:0000313" key="9">
    <source>
        <dbReference type="EMBL" id="KAE9207875.1"/>
    </source>
</evidence>
<dbReference type="EMBL" id="QXGB01002488">
    <property type="protein sequence ID" value="KAE9177511.1"/>
    <property type="molecule type" value="Genomic_DNA"/>
</dbReference>
<evidence type="ECO:0000313" key="10">
    <source>
        <dbReference type="EMBL" id="KAE9282755.1"/>
    </source>
</evidence>
<dbReference type="Proteomes" id="UP000437068">
    <property type="component" value="Unassembled WGS sequence"/>
</dbReference>
<evidence type="ECO:0000313" key="11">
    <source>
        <dbReference type="Proteomes" id="UP000429523"/>
    </source>
</evidence>
<protein>
    <submittedName>
        <fullName evidence="3">Uncharacterized protein</fullName>
    </submittedName>
</protein>
<keyword evidence="12" id="KW-1185">Reference proteome</keyword>
<evidence type="ECO:0000313" key="17">
    <source>
        <dbReference type="Proteomes" id="UP000460718"/>
    </source>
</evidence>
<evidence type="ECO:0000313" key="4">
    <source>
        <dbReference type="EMBL" id="KAE9075725.1"/>
    </source>
</evidence>
<evidence type="ECO:0000313" key="12">
    <source>
        <dbReference type="Proteomes" id="UP000433483"/>
    </source>
</evidence>
<dbReference type="Proteomes" id="UP000429523">
    <property type="component" value="Unassembled WGS sequence"/>
</dbReference>
<keyword evidence="1" id="KW-0472">Membrane</keyword>
<dbReference type="Proteomes" id="UP000440732">
    <property type="component" value="Unassembled WGS sequence"/>
</dbReference>
<evidence type="ECO:0000313" key="14">
    <source>
        <dbReference type="Proteomes" id="UP000440367"/>
    </source>
</evidence>
<dbReference type="EMBL" id="QXFZ01001308">
    <property type="protein sequence ID" value="KAE9092820.1"/>
    <property type="molecule type" value="Genomic_DNA"/>
</dbReference>
<dbReference type="EMBL" id="QXGC01001277">
    <property type="protein sequence ID" value="KAE9206658.1"/>
    <property type="molecule type" value="Genomic_DNA"/>
</dbReference>
<keyword evidence="1" id="KW-1133">Transmembrane helix</keyword>
<evidence type="ECO:0000313" key="7">
    <source>
        <dbReference type="EMBL" id="KAE9177511.1"/>
    </source>
</evidence>
<evidence type="ECO:0000313" key="18">
    <source>
        <dbReference type="Proteomes" id="UP000476176"/>
    </source>
</evidence>
<dbReference type="EMBL" id="QXGA01001274">
    <property type="protein sequence ID" value="KAE9123734.1"/>
    <property type="molecule type" value="Genomic_DNA"/>
</dbReference>
<dbReference type="EMBL" id="QXFX01002569">
    <property type="protein sequence ID" value="KAE9075725.1"/>
    <property type="molecule type" value="Genomic_DNA"/>
</dbReference>
<reference evidence="17 18" key="1">
    <citation type="submission" date="2018-09" db="EMBL/GenBank/DDBJ databases">
        <title>Genomic investigation of the strawberry pathogen Phytophthora fragariae indicates pathogenicity is determined by transcriptional variation in three key races.</title>
        <authorList>
            <person name="Adams T.M."/>
            <person name="Armitage A.D."/>
            <person name="Sobczyk M.K."/>
            <person name="Bates H.J."/>
            <person name="Dunwell J.M."/>
            <person name="Nellist C.F."/>
            <person name="Harrison R.J."/>
        </authorList>
    </citation>
    <scope>NUCLEOTIDE SEQUENCE [LARGE SCALE GENOMIC DNA]</scope>
    <source>
        <strain evidence="10 13">A4</strain>
        <strain evidence="9 14">BC-1</strain>
        <strain evidence="8 18">BC-23</strain>
        <strain evidence="7 12">NOV-27</strain>
        <strain evidence="6 15">NOV-5</strain>
        <strain evidence="5 16">NOV-71</strain>
        <strain evidence="2 11">NOV-9</strain>
        <strain evidence="4 19">ONT-3</strain>
        <strain evidence="3 17">SCRP245</strain>
    </source>
</reference>
<dbReference type="Proteomes" id="UP000441208">
    <property type="component" value="Unassembled WGS sequence"/>
</dbReference>
<evidence type="ECO:0000313" key="5">
    <source>
        <dbReference type="EMBL" id="KAE9092820.1"/>
    </source>
</evidence>
<evidence type="ECO:0000256" key="1">
    <source>
        <dbReference type="SAM" id="Phobius"/>
    </source>
</evidence>
<dbReference type="Proteomes" id="UP000460718">
    <property type="component" value="Unassembled WGS sequence"/>
</dbReference>
<dbReference type="EMBL" id="QXFW01001271">
    <property type="protein sequence ID" value="KAE8993521.1"/>
    <property type="molecule type" value="Genomic_DNA"/>
</dbReference>
<comment type="caution">
    <text evidence="3">The sequence shown here is derived from an EMBL/GenBank/DDBJ whole genome shotgun (WGS) entry which is preliminary data.</text>
</comment>
<organism evidence="3 17">
    <name type="scientific">Phytophthora fragariae</name>
    <dbReference type="NCBI Taxonomy" id="53985"/>
    <lineage>
        <taxon>Eukaryota</taxon>
        <taxon>Sar</taxon>
        <taxon>Stramenopiles</taxon>
        <taxon>Oomycota</taxon>
        <taxon>Peronosporomycetes</taxon>
        <taxon>Peronosporales</taxon>
        <taxon>Peronosporaceae</taxon>
        <taxon>Phytophthora</taxon>
    </lineage>
</organism>
<evidence type="ECO:0000313" key="8">
    <source>
        <dbReference type="EMBL" id="KAE9206658.1"/>
    </source>
</evidence>
<dbReference type="EMBL" id="QXGD01001364">
    <property type="protein sequence ID" value="KAE9207875.1"/>
    <property type="molecule type" value="Genomic_DNA"/>
</dbReference>
<evidence type="ECO:0000313" key="19">
    <source>
        <dbReference type="Proteomes" id="UP000488956"/>
    </source>
</evidence>
<dbReference type="AlphaFoldDB" id="A0A6A3JG62"/>